<keyword evidence="3" id="KW-1185">Reference proteome</keyword>
<protein>
    <submittedName>
        <fullName evidence="2">Glycosyltransferase</fullName>
    </submittedName>
</protein>
<proteinExistence type="predicted"/>
<dbReference type="Pfam" id="PF13579">
    <property type="entry name" value="Glyco_trans_4_4"/>
    <property type="match status" value="1"/>
</dbReference>
<gene>
    <name evidence="2" type="ORF">MTP16_15945</name>
</gene>
<dbReference type="EMBL" id="CP094534">
    <property type="protein sequence ID" value="UOE32617.1"/>
    <property type="molecule type" value="Genomic_DNA"/>
</dbReference>
<dbReference type="Proteomes" id="UP000831390">
    <property type="component" value="Chromosome"/>
</dbReference>
<evidence type="ECO:0000259" key="1">
    <source>
        <dbReference type="Pfam" id="PF13579"/>
    </source>
</evidence>
<evidence type="ECO:0000313" key="3">
    <source>
        <dbReference type="Proteomes" id="UP000831390"/>
    </source>
</evidence>
<name>A0ABY4B0D3_9BACT</name>
<evidence type="ECO:0000313" key="2">
    <source>
        <dbReference type="EMBL" id="UOE32617.1"/>
    </source>
</evidence>
<dbReference type="SUPFAM" id="SSF53756">
    <property type="entry name" value="UDP-Glycosyltransferase/glycogen phosphorylase"/>
    <property type="match status" value="1"/>
</dbReference>
<organism evidence="2 3">
    <name type="scientific">Hymenobacter monticola</name>
    <dbReference type="NCBI Taxonomy" id="1705399"/>
    <lineage>
        <taxon>Bacteria</taxon>
        <taxon>Pseudomonadati</taxon>
        <taxon>Bacteroidota</taxon>
        <taxon>Cytophagia</taxon>
        <taxon>Cytophagales</taxon>
        <taxon>Hymenobacteraceae</taxon>
        <taxon>Hymenobacter</taxon>
    </lineage>
</organism>
<dbReference type="InterPro" id="IPR028098">
    <property type="entry name" value="Glyco_trans_4-like_N"/>
</dbReference>
<dbReference type="RefSeq" id="WP_243511511.1">
    <property type="nucleotide sequence ID" value="NZ_CP094534.1"/>
</dbReference>
<reference evidence="2 3" key="1">
    <citation type="submission" date="2022-03" db="EMBL/GenBank/DDBJ databases">
        <title>Hymenobactersp. isolated from the air.</title>
        <authorList>
            <person name="Won M."/>
            <person name="Kwon S.-W."/>
        </authorList>
    </citation>
    <scope>NUCLEOTIDE SEQUENCE [LARGE SCALE GENOMIC DNA]</scope>
    <source>
        <strain evidence="2 3">KACC 22596</strain>
    </source>
</reference>
<sequence>MPVPKDSKLVVLLASVLKPVDDTRMRGKFAETLLERPFTQVHVAGRAPLASASDERARVHQHGIFEGSRLGLGRLAAQWRYGQLLRRLKPDVVFVHAPELLPLTLLWQRLARGRRFIYDIRENYALNVSTQQVYQGVVRRLLAAGLRWVEGLAARRAAAVVLAEASYADELTFLNLVPGGRVLVLENKYQPAPGEIQPIRPHALPPPGQPLRLLYSGTISELNGVWEAITLAEQLHAAWPGGVQLTIIGFCQQPELLRRLQDALAQKSAWLKLIGGAAMVPHAQIVADISRSHIGLLPYRPHISTERCRPTKLFEYLGHGLPVLASPNPLWGALLRQHGAGLEIDFAQPIDGPALAAQLRGSHFYPSGIPRDALWTSEGKKLWLLLDSLF</sequence>
<dbReference type="Gene3D" id="3.40.50.2000">
    <property type="entry name" value="Glycogen Phosphorylase B"/>
    <property type="match status" value="1"/>
</dbReference>
<accession>A0ABY4B0D3</accession>
<feature type="domain" description="Glycosyltransferase subfamily 4-like N-terminal" evidence="1">
    <location>
        <begin position="42"/>
        <end position="187"/>
    </location>
</feature>